<evidence type="ECO:0000313" key="12">
    <source>
        <dbReference type="EMBL" id="CAL6025527.1"/>
    </source>
</evidence>
<dbReference type="Pfam" id="PF08241">
    <property type="entry name" value="Methyltransf_11"/>
    <property type="match status" value="1"/>
</dbReference>
<evidence type="ECO:0000256" key="3">
    <source>
        <dbReference type="ARBA" id="ARBA00005547"/>
    </source>
</evidence>
<dbReference type="Proteomes" id="UP001642409">
    <property type="component" value="Unassembled WGS sequence"/>
</dbReference>
<dbReference type="EMBL" id="CAXDID020000099">
    <property type="protein sequence ID" value="CAL6025527.1"/>
    <property type="molecule type" value="Genomic_DNA"/>
</dbReference>
<dbReference type="AlphaFoldDB" id="A0AA86U6T1"/>
<comment type="similarity">
    <text evidence="3">Belongs to the class I-like SAM-binding methyltransferase superfamily. BUD23/WBSCR22 family.</text>
</comment>
<keyword evidence="4" id="KW-0963">Cytoplasm</keyword>
<keyword evidence="6" id="KW-0808">Transferase</keyword>
<evidence type="ECO:0000256" key="7">
    <source>
        <dbReference type="ARBA" id="ARBA00022691"/>
    </source>
</evidence>
<dbReference type="PANTHER" id="PTHR12734:SF0">
    <property type="entry name" value="18S RRNA (GUANINE-N(7))-METHYLTRANSFERASE-RELATED"/>
    <property type="match status" value="1"/>
</dbReference>
<dbReference type="GO" id="GO:0016435">
    <property type="term" value="F:rRNA (guanine) methyltransferase activity"/>
    <property type="evidence" value="ECO:0007669"/>
    <property type="project" value="InterPro"/>
</dbReference>
<evidence type="ECO:0000259" key="10">
    <source>
        <dbReference type="Pfam" id="PF12589"/>
    </source>
</evidence>
<dbReference type="EMBL" id="CATOUU010000694">
    <property type="protein sequence ID" value="CAI9941531.1"/>
    <property type="molecule type" value="Genomic_DNA"/>
</dbReference>
<protein>
    <submittedName>
        <fullName evidence="11">S-adenosylmethionine-dependent methyltransferase</fullName>
    </submittedName>
    <submittedName>
        <fullName evidence="12">S-adenosylmethionine-dependent_methyltransferase</fullName>
    </submittedName>
</protein>
<sequence length="841" mass="95596">MNGLQTINFNASTNQIEFDNYSDKSLFYVNTITGQTNMVFDINQLENQTIKNLQVNNLKSDSIDIGIQLTIDKVDIGYSIQDIYRNLAEKTQQIADVKTYIANQQIYNQEFIDKFQQQANQNLLFINEIEEHLVRIQNLELFEANQTLTNTDIQNKYLNLQEQINNINLDFTQLNSFMNNQIIFNQAIRTITETLTDNVELIMKDYVVHDELKDFATSSQITTIQATVALLGVDLAATTAIAGKAAVDIVEMKVKIDEQNLKLDGMLITIGGVEAQSATVAAELQEVKAQQIIDESSMLQNSEDITLLKGTAADLTAKEEATDAKATTAQTTATDALGKLKTFITSQAAVQKWKKWKSPKVIDIEFKEDLIFIECSLRTGVVLNFQMCVLKRFQDIGVMQFIVHQCNYQGISVTFSAPMQLIAAYIQIYVTYWIHSRIVQLCGFIPSICVIHRVRLYDLNISLTVQHKQNIQLLFLRFLTYITNFKEQYIYVFHNILKYSYQEVWLIQYIINLQYIVDTYSHNTNITETLSNDISMHSFILVCLLVMIIILTQQCKIVTHIIFQQQLLPLHSCNQMPRPEDTGPADLFYNEENADLYAQNARMNEIQIQLTNRALELLEIQDPPLLLLDIGCGTGLSTSFLNENGYLTIGVDISEQMLAHNETDNLMQLDIGNGLPFQPGTFDGAVSISVLQWLCYSNETQQDPFKRLFNFFTSLFGCLKPGAKAVFQFYPEHASQLQLIQDAAAKAGFAGRLQVDFPNSAKAKKMYLVLSCGLTAIAGKDKREFMKNKDRNQQRVQRSTKLEKGSREWILMKKAKQAEAGEDVIAPTKFTGKKRKTMWGF</sequence>
<comment type="caution">
    <text evidence="11">The sequence shown here is derived from an EMBL/GenBank/DDBJ whole genome shotgun (WGS) entry which is preliminary data.</text>
</comment>
<keyword evidence="8" id="KW-0539">Nucleus</keyword>
<dbReference type="GO" id="GO:0070476">
    <property type="term" value="P:rRNA (guanine-N7)-methylation"/>
    <property type="evidence" value="ECO:0007669"/>
    <property type="project" value="InterPro"/>
</dbReference>
<evidence type="ECO:0000256" key="8">
    <source>
        <dbReference type="ARBA" id="ARBA00023242"/>
    </source>
</evidence>
<keyword evidence="13" id="KW-1185">Reference proteome</keyword>
<evidence type="ECO:0000259" key="9">
    <source>
        <dbReference type="Pfam" id="PF08241"/>
    </source>
</evidence>
<dbReference type="CDD" id="cd02440">
    <property type="entry name" value="AdoMet_MTases"/>
    <property type="match status" value="1"/>
</dbReference>
<feature type="domain" description="18S rRNA (guanine(1575)-N(7))-methyltransferase Bud23 C-terminal" evidence="10">
    <location>
        <begin position="787"/>
        <end position="836"/>
    </location>
</feature>
<evidence type="ECO:0000256" key="6">
    <source>
        <dbReference type="ARBA" id="ARBA00022679"/>
    </source>
</evidence>
<reference evidence="12 13" key="2">
    <citation type="submission" date="2024-07" db="EMBL/GenBank/DDBJ databases">
        <authorList>
            <person name="Akdeniz Z."/>
        </authorList>
    </citation>
    <scope>NUCLEOTIDE SEQUENCE [LARGE SCALE GENOMIC DNA]</scope>
</reference>
<name>A0AA86U6T1_9EUKA</name>
<feature type="domain" description="Methyltransferase type 11" evidence="9">
    <location>
        <begin position="628"/>
        <end position="726"/>
    </location>
</feature>
<keyword evidence="7" id="KW-0949">S-adenosyl-L-methionine</keyword>
<dbReference type="InterPro" id="IPR039769">
    <property type="entry name" value="Bud23-like"/>
</dbReference>
<dbReference type="Gene3D" id="3.40.50.150">
    <property type="entry name" value="Vaccinia Virus protein VP39"/>
    <property type="match status" value="1"/>
</dbReference>
<dbReference type="InterPro" id="IPR029063">
    <property type="entry name" value="SAM-dependent_MTases_sf"/>
</dbReference>
<dbReference type="InterPro" id="IPR022238">
    <property type="entry name" value="Bud23_C"/>
</dbReference>
<evidence type="ECO:0000256" key="5">
    <source>
        <dbReference type="ARBA" id="ARBA00022603"/>
    </source>
</evidence>
<proteinExistence type="inferred from homology"/>
<dbReference type="Pfam" id="PF12589">
    <property type="entry name" value="WBS_methylT"/>
    <property type="match status" value="1"/>
</dbReference>
<evidence type="ECO:0000256" key="1">
    <source>
        <dbReference type="ARBA" id="ARBA00004123"/>
    </source>
</evidence>
<comment type="subcellular location">
    <subcellularLocation>
        <location evidence="2">Cytoplasm</location>
    </subcellularLocation>
    <subcellularLocation>
        <location evidence="1">Nucleus</location>
    </subcellularLocation>
</comment>
<dbReference type="PANTHER" id="PTHR12734">
    <property type="entry name" value="METHYLTRANSFERASE-RELATED"/>
    <property type="match status" value="1"/>
</dbReference>
<reference evidence="11" key="1">
    <citation type="submission" date="2023-06" db="EMBL/GenBank/DDBJ databases">
        <authorList>
            <person name="Kurt Z."/>
        </authorList>
    </citation>
    <scope>NUCLEOTIDE SEQUENCE</scope>
</reference>
<organism evidence="11">
    <name type="scientific">Hexamita inflata</name>
    <dbReference type="NCBI Taxonomy" id="28002"/>
    <lineage>
        <taxon>Eukaryota</taxon>
        <taxon>Metamonada</taxon>
        <taxon>Diplomonadida</taxon>
        <taxon>Hexamitidae</taxon>
        <taxon>Hexamitinae</taxon>
        <taxon>Hexamita</taxon>
    </lineage>
</organism>
<evidence type="ECO:0000313" key="11">
    <source>
        <dbReference type="EMBL" id="CAI9941531.1"/>
    </source>
</evidence>
<dbReference type="GO" id="GO:0005730">
    <property type="term" value="C:nucleolus"/>
    <property type="evidence" value="ECO:0007669"/>
    <property type="project" value="TreeGrafter"/>
</dbReference>
<evidence type="ECO:0000256" key="2">
    <source>
        <dbReference type="ARBA" id="ARBA00004496"/>
    </source>
</evidence>
<keyword evidence="5 11" id="KW-0489">Methyltransferase</keyword>
<evidence type="ECO:0000313" key="13">
    <source>
        <dbReference type="Proteomes" id="UP001642409"/>
    </source>
</evidence>
<dbReference type="GO" id="GO:0005737">
    <property type="term" value="C:cytoplasm"/>
    <property type="evidence" value="ECO:0007669"/>
    <property type="project" value="UniProtKB-SubCell"/>
</dbReference>
<dbReference type="InterPro" id="IPR013216">
    <property type="entry name" value="Methyltransf_11"/>
</dbReference>
<gene>
    <name evidence="11" type="ORF">HINF_LOCUS29176</name>
    <name evidence="12" type="ORF">HINF_LOCUS30365</name>
</gene>
<dbReference type="SUPFAM" id="SSF53335">
    <property type="entry name" value="S-adenosyl-L-methionine-dependent methyltransferases"/>
    <property type="match status" value="1"/>
</dbReference>
<accession>A0AA86U6T1</accession>
<evidence type="ECO:0000256" key="4">
    <source>
        <dbReference type="ARBA" id="ARBA00022490"/>
    </source>
</evidence>